<feature type="domain" description="Carbamoyltransferase" evidence="2">
    <location>
        <begin position="81"/>
        <end position="313"/>
    </location>
</feature>
<dbReference type="Gene3D" id="3.90.870.20">
    <property type="entry name" value="Carbamoyltransferase, C-terminal domain"/>
    <property type="match status" value="1"/>
</dbReference>
<dbReference type="InterPro" id="IPR003696">
    <property type="entry name" value="Carbtransf_dom"/>
</dbReference>
<proteinExistence type="inferred from homology"/>
<evidence type="ECO:0000313" key="4">
    <source>
        <dbReference type="EMBL" id="MCY9519768.1"/>
    </source>
</evidence>
<dbReference type="CDD" id="cd24098">
    <property type="entry name" value="ASKHA_NBD_TobZ_N"/>
    <property type="match status" value="1"/>
</dbReference>
<organism evidence="4 5">
    <name type="scientific">Paenibacillus apiarius</name>
    <dbReference type="NCBI Taxonomy" id="46240"/>
    <lineage>
        <taxon>Bacteria</taxon>
        <taxon>Bacillati</taxon>
        <taxon>Bacillota</taxon>
        <taxon>Bacilli</taxon>
        <taxon>Bacillales</taxon>
        <taxon>Paenibacillaceae</taxon>
        <taxon>Paenibacillus</taxon>
    </lineage>
</organism>
<dbReference type="Pfam" id="PF02543">
    <property type="entry name" value="Carbam_trans_N"/>
    <property type="match status" value="1"/>
</dbReference>
<dbReference type="Gene3D" id="3.30.420.40">
    <property type="match status" value="2"/>
</dbReference>
<dbReference type="InterPro" id="IPR038152">
    <property type="entry name" value="Carbam_trans_C_sf"/>
</dbReference>
<dbReference type="PANTHER" id="PTHR34847">
    <property type="entry name" value="NODULATION PROTEIN U"/>
    <property type="match status" value="1"/>
</dbReference>
<evidence type="ECO:0000259" key="2">
    <source>
        <dbReference type="Pfam" id="PF02543"/>
    </source>
</evidence>
<dbReference type="InterPro" id="IPR043129">
    <property type="entry name" value="ATPase_NBD"/>
</dbReference>
<accession>A0ABT4DU10</accession>
<name>A0ABT4DU10_9BACL</name>
<sequence>MKVLGLGGSTHDLSASIAIDGDILCAIEEERITRVKHSINLGLRSFRCRAGDYCMEAAGVSIKDLDLIIGNDILDPNYYYKYKNNIMLINHHLSHAASSYYLSGFDEAACLVVDGYGSQVTEMEHETTTMYHIKGKDFTPIKKSSGLVDKEHDLHLYYNSIGGFYSVVTKALGFGFLQEGKTMGLAAYGCDKYVNEFSEFYNLTNNIDFIFERRDHVAIKQFISNVLSNEMDEEKIFLEKANLAYALQHHCEVVLIQLCNELYRKTKTRNLCIAGGVALNSVANYKILQNTPFSNIFIPPACGDAGTALGSALYGYYNILNQNYTPLKRLFSPYLGKAYTDHEIDASILKNNELIHAEKPFDLNLEVAKLLSNGNIIGYFHGKSEIGPRALGNRSILADARNPDMKNTINRRIKHREIFRPFAPIILEEKQELYFAMKHPSYYMLFVPPVLEHCRSELPSVTHYDGTGRVQTINKNINPNLHDLLTKFESLTGTPVLLNTSFNDNNEPIVESPDNALSCFLKIDLDYLVLGEYLISKK</sequence>
<evidence type="ECO:0000256" key="1">
    <source>
        <dbReference type="ARBA" id="ARBA00006129"/>
    </source>
</evidence>
<dbReference type="PANTHER" id="PTHR34847:SF1">
    <property type="entry name" value="NODULATION PROTEIN U"/>
    <property type="match status" value="1"/>
</dbReference>
<dbReference type="EMBL" id="JAMDLW010000010">
    <property type="protein sequence ID" value="MCY9519768.1"/>
    <property type="molecule type" value="Genomic_DNA"/>
</dbReference>
<dbReference type="RefSeq" id="WP_087433283.1">
    <property type="nucleotide sequence ID" value="NZ_JAMDLV010000071.1"/>
</dbReference>
<reference evidence="4 5" key="1">
    <citation type="submission" date="2022-05" db="EMBL/GenBank/DDBJ databases">
        <title>Genome Sequencing of Bee-Associated Microbes.</title>
        <authorList>
            <person name="Dunlap C."/>
        </authorList>
    </citation>
    <scope>NUCLEOTIDE SEQUENCE [LARGE SCALE GENOMIC DNA]</scope>
    <source>
        <strain evidence="4 5">NRRL NRS-1438</strain>
    </source>
</reference>
<dbReference type="InterPro" id="IPR031730">
    <property type="entry name" value="Carbam_trans_C"/>
</dbReference>
<comment type="similarity">
    <text evidence="1">Belongs to the NodU/CmcH family.</text>
</comment>
<dbReference type="InterPro" id="IPR051338">
    <property type="entry name" value="NodU/CmcH_Carbamoyltrnsfr"/>
</dbReference>
<dbReference type="Proteomes" id="UP001207626">
    <property type="component" value="Unassembled WGS sequence"/>
</dbReference>
<protein>
    <recommendedName>
        <fullName evidence="6">Carbamoyltransferase</fullName>
    </recommendedName>
</protein>
<evidence type="ECO:0000313" key="5">
    <source>
        <dbReference type="Proteomes" id="UP001207626"/>
    </source>
</evidence>
<comment type="caution">
    <text evidence="4">The sequence shown here is derived from an EMBL/GenBank/DDBJ whole genome shotgun (WGS) entry which is preliminary data.</text>
</comment>
<keyword evidence="5" id="KW-1185">Reference proteome</keyword>
<gene>
    <name evidence="4" type="ORF">M5X09_08745</name>
</gene>
<dbReference type="Pfam" id="PF16861">
    <property type="entry name" value="Carbam_trans_C"/>
    <property type="match status" value="1"/>
</dbReference>
<evidence type="ECO:0008006" key="6">
    <source>
        <dbReference type="Google" id="ProtNLM"/>
    </source>
</evidence>
<feature type="domain" description="Carbamoyltransferase C-terminal" evidence="3">
    <location>
        <begin position="368"/>
        <end position="537"/>
    </location>
</feature>
<evidence type="ECO:0000259" key="3">
    <source>
        <dbReference type="Pfam" id="PF16861"/>
    </source>
</evidence>
<dbReference type="SUPFAM" id="SSF53067">
    <property type="entry name" value="Actin-like ATPase domain"/>
    <property type="match status" value="1"/>
</dbReference>